<dbReference type="HAMAP" id="MF_00639">
    <property type="entry name" value="MurD"/>
    <property type="match status" value="1"/>
</dbReference>
<evidence type="ECO:0000256" key="8">
    <source>
        <dbReference type="RuleBase" id="RU003664"/>
    </source>
</evidence>
<dbReference type="Gene3D" id="3.40.1190.10">
    <property type="entry name" value="Mur-like, catalytic domain"/>
    <property type="match status" value="1"/>
</dbReference>
<dbReference type="Pfam" id="PF08245">
    <property type="entry name" value="Mur_ligase_M"/>
    <property type="match status" value="1"/>
</dbReference>
<dbReference type="Proteomes" id="UP000027616">
    <property type="component" value="Chromosome I"/>
</dbReference>
<keyword evidence="3 7" id="KW-0963">Cytoplasm</keyword>
<dbReference type="GO" id="GO:0008764">
    <property type="term" value="F:UDP-N-acetylmuramoylalanine-D-glutamate ligase activity"/>
    <property type="evidence" value="ECO:0007669"/>
    <property type="project" value="UniProtKB-UniRule"/>
</dbReference>
<feature type="domain" description="Mur ligase central" evidence="10">
    <location>
        <begin position="106"/>
        <end position="282"/>
    </location>
</feature>
<keyword evidence="7 8" id="KW-0133">Cell shape</keyword>
<dbReference type="PANTHER" id="PTHR43692:SF1">
    <property type="entry name" value="UDP-N-ACETYLMURAMOYLALANINE--D-GLUTAMATE LIGASE"/>
    <property type="match status" value="1"/>
</dbReference>
<dbReference type="HOGENOM" id="CLU_032540_0_0_10"/>
<keyword evidence="12" id="KW-1185">Reference proteome</keyword>
<keyword evidence="7 8" id="KW-0131">Cell cycle</keyword>
<dbReference type="PATRIC" id="fig|1433126.3.peg.947"/>
<dbReference type="eggNOG" id="COG0771">
    <property type="taxonomic scope" value="Bacteria"/>
</dbReference>
<feature type="binding site" evidence="7">
    <location>
        <begin position="108"/>
        <end position="114"/>
    </location>
    <ligand>
        <name>ATP</name>
        <dbReference type="ChEBI" id="CHEBI:30616"/>
    </ligand>
</feature>
<dbReference type="GO" id="GO:0009252">
    <property type="term" value="P:peptidoglycan biosynthetic process"/>
    <property type="evidence" value="ECO:0007669"/>
    <property type="project" value="UniProtKB-UniRule"/>
</dbReference>
<keyword evidence="7 8" id="KW-0961">Cell wall biogenesis/degradation</keyword>
<comment type="similarity">
    <text evidence="7">Belongs to the MurCDEF family.</text>
</comment>
<dbReference type="KEGG" id="rbc:BN938_0949"/>
<evidence type="ECO:0000313" key="11">
    <source>
        <dbReference type="EMBL" id="CDN31048.1"/>
    </source>
</evidence>
<dbReference type="Pfam" id="PF21377">
    <property type="entry name" value="MurD_N"/>
    <property type="match status" value="1"/>
</dbReference>
<keyword evidence="7 8" id="KW-0573">Peptidoglycan synthesis</keyword>
<dbReference type="GO" id="GO:0071555">
    <property type="term" value="P:cell wall organization"/>
    <property type="evidence" value="ECO:0007669"/>
    <property type="project" value="UniProtKB-KW"/>
</dbReference>
<dbReference type="OrthoDB" id="9809796at2"/>
<evidence type="ECO:0000256" key="2">
    <source>
        <dbReference type="ARBA" id="ARBA00004752"/>
    </source>
</evidence>
<dbReference type="InterPro" id="IPR036565">
    <property type="entry name" value="Mur-like_cat_sf"/>
</dbReference>
<evidence type="ECO:0000256" key="4">
    <source>
        <dbReference type="ARBA" id="ARBA00022598"/>
    </source>
</evidence>
<organism evidence="11 12">
    <name type="scientific">Mucinivorans hirudinis</name>
    <dbReference type="NCBI Taxonomy" id="1433126"/>
    <lineage>
        <taxon>Bacteria</taxon>
        <taxon>Pseudomonadati</taxon>
        <taxon>Bacteroidota</taxon>
        <taxon>Bacteroidia</taxon>
        <taxon>Bacteroidales</taxon>
        <taxon>Rikenellaceae</taxon>
        <taxon>Mucinivorans</taxon>
    </lineage>
</organism>
<gene>
    <name evidence="7" type="primary">murD</name>
    <name evidence="11" type="ORF">BN938_0949</name>
</gene>
<dbReference type="GO" id="GO:0005524">
    <property type="term" value="F:ATP binding"/>
    <property type="evidence" value="ECO:0007669"/>
    <property type="project" value="UniProtKB-UniRule"/>
</dbReference>
<dbReference type="GO" id="GO:0005737">
    <property type="term" value="C:cytoplasm"/>
    <property type="evidence" value="ECO:0007669"/>
    <property type="project" value="UniProtKB-SubCell"/>
</dbReference>
<proteinExistence type="inferred from homology"/>
<evidence type="ECO:0000256" key="1">
    <source>
        <dbReference type="ARBA" id="ARBA00004496"/>
    </source>
</evidence>
<comment type="pathway">
    <text evidence="2 7 8">Cell wall biogenesis; peptidoglycan biosynthesis.</text>
</comment>
<evidence type="ECO:0000256" key="3">
    <source>
        <dbReference type="ARBA" id="ARBA00022490"/>
    </source>
</evidence>
<dbReference type="SUPFAM" id="SSF53623">
    <property type="entry name" value="MurD-like peptide ligases, catalytic domain"/>
    <property type="match status" value="1"/>
</dbReference>
<dbReference type="InterPro" id="IPR004101">
    <property type="entry name" value="Mur_ligase_C"/>
</dbReference>
<evidence type="ECO:0000259" key="10">
    <source>
        <dbReference type="Pfam" id="PF08245"/>
    </source>
</evidence>
<evidence type="ECO:0000256" key="6">
    <source>
        <dbReference type="ARBA" id="ARBA00022840"/>
    </source>
</evidence>
<evidence type="ECO:0000313" key="12">
    <source>
        <dbReference type="Proteomes" id="UP000027616"/>
    </source>
</evidence>
<sequence>MTITVLGAAESGYGSALLAKKEGFDVFVSDSGTIAAEYKEKLEEAAIRYEEGGHSMDKILRSELIIKSPGIPERAAVVQAALGEGIRVISEIEFAGKYTNSKTICITGSNGKTTTTTLIYEIMRRAGKSAEVVGNIGQSFAQAVATLDKQPDWYVIELSSFQLDGMFDFCADIALLLNITPDHLDRYDYRMQNYIDSKFRITRNQTKQEYFIYNADDQQTMMNFPVKKIEATTVPFSTKGFVLKGAYFDGELLHCDGKSLLAKDMIIKGEHNIANALAAIVATMKAGVDFEDIKHTLQTFTGVEHRLEKVAEIDGVEWINDSKATNVDSVFYALGAMTRPTIWIAGGTDKGNDYTVLKPLAKEHCKALICIGVDNTKLMAAFEGIVPAVYDTHSLEDTMRVAKEIAVEGDTVLLSPACASFDLFKNYEDRGRQFKNGVMSDASLSMVR</sequence>
<evidence type="ECO:0000259" key="9">
    <source>
        <dbReference type="Pfam" id="PF02875"/>
    </source>
</evidence>
<keyword evidence="4 7" id="KW-0436">Ligase</keyword>
<dbReference type="Gene3D" id="3.40.50.720">
    <property type="entry name" value="NAD(P)-binding Rossmann-like Domain"/>
    <property type="match status" value="1"/>
</dbReference>
<dbReference type="EC" id="6.3.2.9" evidence="7 8"/>
<dbReference type="GO" id="GO:0051301">
    <property type="term" value="P:cell division"/>
    <property type="evidence" value="ECO:0007669"/>
    <property type="project" value="UniProtKB-KW"/>
</dbReference>
<dbReference type="InterPro" id="IPR005762">
    <property type="entry name" value="MurD"/>
</dbReference>
<name>A0A060RB75_9BACT</name>
<keyword evidence="5 7" id="KW-0547">Nucleotide-binding</keyword>
<dbReference type="NCBIfam" id="TIGR01087">
    <property type="entry name" value="murD"/>
    <property type="match status" value="1"/>
</dbReference>
<dbReference type="PANTHER" id="PTHR43692">
    <property type="entry name" value="UDP-N-ACETYLMURAMOYLALANINE--D-GLUTAMATE LIGASE"/>
    <property type="match status" value="1"/>
</dbReference>
<dbReference type="EMBL" id="HG934468">
    <property type="protein sequence ID" value="CDN31048.1"/>
    <property type="molecule type" value="Genomic_DNA"/>
</dbReference>
<comment type="catalytic activity">
    <reaction evidence="7 8">
        <text>UDP-N-acetyl-alpha-D-muramoyl-L-alanine + D-glutamate + ATP = UDP-N-acetyl-alpha-D-muramoyl-L-alanyl-D-glutamate + ADP + phosphate + H(+)</text>
        <dbReference type="Rhea" id="RHEA:16429"/>
        <dbReference type="ChEBI" id="CHEBI:15378"/>
        <dbReference type="ChEBI" id="CHEBI:29986"/>
        <dbReference type="ChEBI" id="CHEBI:30616"/>
        <dbReference type="ChEBI" id="CHEBI:43474"/>
        <dbReference type="ChEBI" id="CHEBI:83898"/>
        <dbReference type="ChEBI" id="CHEBI:83900"/>
        <dbReference type="ChEBI" id="CHEBI:456216"/>
        <dbReference type="EC" id="6.3.2.9"/>
    </reaction>
</comment>
<dbReference type="STRING" id="1433126.BN938_0949"/>
<evidence type="ECO:0000256" key="7">
    <source>
        <dbReference type="HAMAP-Rule" id="MF_00639"/>
    </source>
</evidence>
<dbReference type="InterPro" id="IPR036615">
    <property type="entry name" value="Mur_ligase_C_dom_sf"/>
</dbReference>
<reference evidence="11 12" key="1">
    <citation type="journal article" date="2015" name="Genome Announc.">
        <title>Complete Genome Sequence of the Novel Leech Symbiont Mucinivorans hirudinis M3T.</title>
        <authorList>
            <person name="Nelson M.C."/>
            <person name="Bomar L."/>
            <person name="Graf J."/>
        </authorList>
    </citation>
    <scope>NUCLEOTIDE SEQUENCE [LARGE SCALE GENOMIC DNA]</scope>
    <source>
        <strain evidence="12">M3</strain>
    </source>
</reference>
<dbReference type="SUPFAM" id="SSF51984">
    <property type="entry name" value="MurCD N-terminal domain"/>
    <property type="match status" value="1"/>
</dbReference>
<dbReference type="Pfam" id="PF02875">
    <property type="entry name" value="Mur_ligase_C"/>
    <property type="match status" value="1"/>
</dbReference>
<dbReference type="Gene3D" id="3.90.190.20">
    <property type="entry name" value="Mur ligase, C-terminal domain"/>
    <property type="match status" value="1"/>
</dbReference>
<feature type="domain" description="Mur ligase C-terminal" evidence="9">
    <location>
        <begin position="305"/>
        <end position="418"/>
    </location>
</feature>
<dbReference type="SUPFAM" id="SSF53244">
    <property type="entry name" value="MurD-like peptide ligases, peptide-binding domain"/>
    <property type="match status" value="1"/>
</dbReference>
<dbReference type="AlphaFoldDB" id="A0A060RB75"/>
<dbReference type="UniPathway" id="UPA00219"/>
<dbReference type="InterPro" id="IPR013221">
    <property type="entry name" value="Mur_ligase_cen"/>
</dbReference>
<comment type="function">
    <text evidence="7 8">Cell wall formation. Catalyzes the addition of glutamate to the nucleotide precursor UDP-N-acetylmuramoyl-L-alanine (UMA).</text>
</comment>
<comment type="subcellular location">
    <subcellularLocation>
        <location evidence="1 7 8">Cytoplasm</location>
    </subcellularLocation>
</comment>
<keyword evidence="6 7" id="KW-0067">ATP-binding</keyword>
<accession>A0A060RB75</accession>
<evidence type="ECO:0000256" key="5">
    <source>
        <dbReference type="ARBA" id="ARBA00022741"/>
    </source>
</evidence>
<dbReference type="GO" id="GO:0008360">
    <property type="term" value="P:regulation of cell shape"/>
    <property type="evidence" value="ECO:0007669"/>
    <property type="project" value="UniProtKB-KW"/>
</dbReference>
<keyword evidence="7 8" id="KW-0132">Cell division</keyword>
<protein>
    <recommendedName>
        <fullName evidence="7 8">UDP-N-acetylmuramoylalanine--D-glutamate ligase</fullName>
        <ecNumber evidence="7 8">6.3.2.9</ecNumber>
    </recommendedName>
    <alternativeName>
        <fullName evidence="7">D-glutamic acid-adding enzyme</fullName>
    </alternativeName>
    <alternativeName>
        <fullName evidence="7">UDP-N-acetylmuramoyl-L-alanyl-D-glutamate synthetase</fullName>
    </alternativeName>
</protein>